<keyword evidence="2" id="KW-1185">Reference proteome</keyword>
<dbReference type="InterPro" id="IPR039261">
    <property type="entry name" value="FNR_nucleotide-bd"/>
</dbReference>
<gene>
    <name evidence="1" type="ORF">GCM10009654_54780</name>
</gene>
<accession>A0ABN1V2A4</accession>
<protein>
    <recommendedName>
        <fullName evidence="3">Oxidoreductase FAD/NAD(P)-binding domain-containing protein</fullName>
    </recommendedName>
</protein>
<sequence>MSGPLDACLCGPLPFMRTVRERLRDAGVPAERIHYEVFGPDLWQGRD</sequence>
<dbReference type="SUPFAM" id="SSF52343">
    <property type="entry name" value="Ferredoxin reductase-like, C-terminal NADP-linked domain"/>
    <property type="match status" value="1"/>
</dbReference>
<reference evidence="1 2" key="1">
    <citation type="journal article" date="2019" name="Int. J. Syst. Evol. Microbiol.">
        <title>The Global Catalogue of Microorganisms (GCM) 10K type strain sequencing project: providing services to taxonomists for standard genome sequencing and annotation.</title>
        <authorList>
            <consortium name="The Broad Institute Genomics Platform"/>
            <consortium name="The Broad Institute Genome Sequencing Center for Infectious Disease"/>
            <person name="Wu L."/>
            <person name="Ma J."/>
        </authorList>
    </citation>
    <scope>NUCLEOTIDE SEQUENCE [LARGE SCALE GENOMIC DNA]</scope>
    <source>
        <strain evidence="1 2">JCM 12696</strain>
    </source>
</reference>
<organism evidence="1 2">
    <name type="scientific">Streptomyces hebeiensis</name>
    <dbReference type="NCBI Taxonomy" id="229486"/>
    <lineage>
        <taxon>Bacteria</taxon>
        <taxon>Bacillati</taxon>
        <taxon>Actinomycetota</taxon>
        <taxon>Actinomycetes</taxon>
        <taxon>Kitasatosporales</taxon>
        <taxon>Streptomycetaceae</taxon>
        <taxon>Streptomyces</taxon>
    </lineage>
</organism>
<evidence type="ECO:0000313" key="2">
    <source>
        <dbReference type="Proteomes" id="UP001501371"/>
    </source>
</evidence>
<evidence type="ECO:0000313" key="1">
    <source>
        <dbReference type="EMBL" id="GAA1190314.1"/>
    </source>
</evidence>
<dbReference type="Proteomes" id="UP001501371">
    <property type="component" value="Unassembled WGS sequence"/>
</dbReference>
<name>A0ABN1V2A4_9ACTN</name>
<proteinExistence type="predicted"/>
<dbReference type="Gene3D" id="3.40.50.80">
    <property type="entry name" value="Nucleotide-binding domain of ferredoxin-NADP reductase (FNR) module"/>
    <property type="match status" value="1"/>
</dbReference>
<evidence type="ECO:0008006" key="3">
    <source>
        <dbReference type="Google" id="ProtNLM"/>
    </source>
</evidence>
<comment type="caution">
    <text evidence="1">The sequence shown here is derived from an EMBL/GenBank/DDBJ whole genome shotgun (WGS) entry which is preliminary data.</text>
</comment>
<dbReference type="EMBL" id="BAAAKV010000060">
    <property type="protein sequence ID" value="GAA1190314.1"/>
    <property type="molecule type" value="Genomic_DNA"/>
</dbReference>